<dbReference type="Proteomes" id="UP000469724">
    <property type="component" value="Unassembled WGS sequence"/>
</dbReference>
<protein>
    <submittedName>
        <fullName evidence="3">VWA domain-containing protein</fullName>
    </submittedName>
</protein>
<dbReference type="InterPro" id="IPR052969">
    <property type="entry name" value="Thr-specific_kinase-like"/>
</dbReference>
<dbReference type="PANTHER" id="PTHR47763">
    <property type="entry name" value="ALPHA-PROTEIN KINASE VWKA"/>
    <property type="match status" value="1"/>
</dbReference>
<dbReference type="PROSITE" id="PS50234">
    <property type="entry name" value="VWFA"/>
    <property type="match status" value="1"/>
</dbReference>
<dbReference type="AlphaFoldDB" id="A0A7K3NLD6"/>
<evidence type="ECO:0000313" key="3">
    <source>
        <dbReference type="EMBL" id="NDY56927.1"/>
    </source>
</evidence>
<keyword evidence="4" id="KW-1185">Reference proteome</keyword>
<reference evidence="3 4" key="1">
    <citation type="submission" date="2020-02" db="EMBL/GenBank/DDBJ databases">
        <title>Comparative genomics of sulfur disproportionating microorganisms.</title>
        <authorList>
            <person name="Ward L.M."/>
            <person name="Bertran E."/>
            <person name="Johnston D.T."/>
        </authorList>
    </citation>
    <scope>NUCLEOTIDE SEQUENCE [LARGE SCALE GENOMIC DNA]</scope>
    <source>
        <strain evidence="3 4">DSM 3696</strain>
    </source>
</reference>
<dbReference type="Pfam" id="PF00092">
    <property type="entry name" value="VWA"/>
    <property type="match status" value="1"/>
</dbReference>
<dbReference type="EMBL" id="JAAGRQ010000031">
    <property type="protein sequence ID" value="NDY56927.1"/>
    <property type="molecule type" value="Genomic_DNA"/>
</dbReference>
<sequence length="661" mass="71548">MRNVIVLAAICLVAVAAQAAERQPLLQEGKKTLFQRVVTHPGAQIYAGPEDGAQVVKPNVKTFTVMYVYGRQGSRLEVGVASNAAEGWVEAASVTVWPQAITMLFTERTSRSPVLFFKDHDSLVATCTDEKLDARVRQFLDALRAGKSGQPVLQDLPVIAAEPSDEEGAVSRNRFYLMPVLQVDNQFQGTKLVEVASIDPGTGGGAKGVATGPLKPKNAQSQELSTAIAFVIDTTISMRPYIEQALTVVRNIYDALEKSPNKDKVAFAVVAFRNSTEASPGLEYTSKLVSDFKTVTDRESLEQALAAVREATSSSHSYDEDSMAGIKAAVDSLSWKNYASRVMLLVSDAGPLAGSDKYSSTHMDPSEVADYLRANNIWLTAMHVKSPKGQKNHPYAEKAYKSLARMSDGTVSYLAINAATPQSGAAQFEKVGKALATGYMGLVTATAEGKMLQKPAEQPKSEDPEEQARQLAQISGYAMQLEFLGSRRQNQAPGVVSAWISDTDLIALAGNVANPPLSAYPAVLLTKNQLSDLSKRLKIILDEATASMRLGSTGFFQSIISAAAQMTRDPSKFSSAPGLNLSQTGVLGEYLDGLPYTSDIISMTESDWYAKTVGEQTQIINKLRSRVARYDEYDKDRANWESFGSPNPGDWVYRVPLTALP</sequence>
<organism evidence="3 4">
    <name type="scientific">Desulfolutivibrio sulfodismutans</name>
    <dbReference type="NCBI Taxonomy" id="63561"/>
    <lineage>
        <taxon>Bacteria</taxon>
        <taxon>Pseudomonadati</taxon>
        <taxon>Thermodesulfobacteriota</taxon>
        <taxon>Desulfovibrionia</taxon>
        <taxon>Desulfovibrionales</taxon>
        <taxon>Desulfovibrionaceae</taxon>
        <taxon>Desulfolutivibrio</taxon>
    </lineage>
</organism>
<dbReference type="InterPro" id="IPR002035">
    <property type="entry name" value="VWF_A"/>
</dbReference>
<evidence type="ECO:0000256" key="1">
    <source>
        <dbReference type="SAM" id="SignalP"/>
    </source>
</evidence>
<dbReference type="InterPro" id="IPR036465">
    <property type="entry name" value="vWFA_dom_sf"/>
</dbReference>
<name>A0A7K3NLD6_9BACT</name>
<dbReference type="CDD" id="cd00198">
    <property type="entry name" value="vWFA"/>
    <property type="match status" value="1"/>
</dbReference>
<proteinExistence type="predicted"/>
<accession>A0A7K3NLD6</accession>
<dbReference type="SUPFAM" id="SSF53300">
    <property type="entry name" value="vWA-like"/>
    <property type="match status" value="1"/>
</dbReference>
<feature type="chain" id="PRO_5029567529" evidence="1">
    <location>
        <begin position="20"/>
        <end position="661"/>
    </location>
</feature>
<dbReference type="SMART" id="SM00327">
    <property type="entry name" value="VWA"/>
    <property type="match status" value="1"/>
</dbReference>
<gene>
    <name evidence="3" type="ORF">G3N56_09260</name>
</gene>
<evidence type="ECO:0000313" key="4">
    <source>
        <dbReference type="Proteomes" id="UP000469724"/>
    </source>
</evidence>
<dbReference type="GO" id="GO:0005737">
    <property type="term" value="C:cytoplasm"/>
    <property type="evidence" value="ECO:0007669"/>
    <property type="project" value="TreeGrafter"/>
</dbReference>
<comment type="caution">
    <text evidence="3">The sequence shown here is derived from an EMBL/GenBank/DDBJ whole genome shotgun (WGS) entry which is preliminary data.</text>
</comment>
<dbReference type="GO" id="GO:0004674">
    <property type="term" value="F:protein serine/threonine kinase activity"/>
    <property type="evidence" value="ECO:0007669"/>
    <property type="project" value="TreeGrafter"/>
</dbReference>
<dbReference type="Gene3D" id="3.40.50.410">
    <property type="entry name" value="von Willebrand factor, type A domain"/>
    <property type="match status" value="1"/>
</dbReference>
<feature type="signal peptide" evidence="1">
    <location>
        <begin position="1"/>
        <end position="19"/>
    </location>
</feature>
<feature type="domain" description="VWFA" evidence="2">
    <location>
        <begin position="227"/>
        <end position="431"/>
    </location>
</feature>
<dbReference type="PANTHER" id="PTHR47763:SF1">
    <property type="entry name" value="DUF659 DOMAIN-CONTAINING PROTEIN"/>
    <property type="match status" value="1"/>
</dbReference>
<keyword evidence="1" id="KW-0732">Signal</keyword>
<evidence type="ECO:0000259" key="2">
    <source>
        <dbReference type="PROSITE" id="PS50234"/>
    </source>
</evidence>